<proteinExistence type="predicted"/>
<dbReference type="GO" id="GO:0019221">
    <property type="term" value="P:cytokine-mediated signaling pathway"/>
    <property type="evidence" value="ECO:0007669"/>
    <property type="project" value="TreeGrafter"/>
</dbReference>
<keyword evidence="3" id="KW-1185">Reference proteome</keyword>
<dbReference type="OrthoDB" id="535945at2759"/>
<evidence type="ECO:0000313" key="3">
    <source>
        <dbReference type="Proteomes" id="UP000727407"/>
    </source>
</evidence>
<dbReference type="GO" id="GO:0005524">
    <property type="term" value="F:ATP binding"/>
    <property type="evidence" value="ECO:0007669"/>
    <property type="project" value="InterPro"/>
</dbReference>
<dbReference type="GO" id="GO:0004715">
    <property type="term" value="F:non-membrane spanning protein tyrosine kinase activity"/>
    <property type="evidence" value="ECO:0007669"/>
    <property type="project" value="TreeGrafter"/>
</dbReference>
<evidence type="ECO:0000313" key="2">
    <source>
        <dbReference type="EMBL" id="KAF5891491.1"/>
    </source>
</evidence>
<keyword evidence="2" id="KW-0675">Receptor</keyword>
<dbReference type="PANTHER" id="PTHR45807">
    <property type="entry name" value="TYROSINE-PROTEIN KINASE HOPSCOTCH"/>
    <property type="match status" value="1"/>
</dbReference>
<gene>
    <name evidence="2" type="ORF">DAT39_018815</name>
</gene>
<feature type="non-terminal residue" evidence="2">
    <location>
        <position position="52"/>
    </location>
</feature>
<protein>
    <submittedName>
        <fullName evidence="2">Receptor tyrosine-protein kinase erbB-4-like</fullName>
    </submittedName>
</protein>
<accession>A0A8J4T8D4</accession>
<organism evidence="2 3">
    <name type="scientific">Clarias magur</name>
    <name type="common">Asian catfish</name>
    <name type="synonym">Macropteronotus magur</name>
    <dbReference type="NCBI Taxonomy" id="1594786"/>
    <lineage>
        <taxon>Eukaryota</taxon>
        <taxon>Metazoa</taxon>
        <taxon>Chordata</taxon>
        <taxon>Craniata</taxon>
        <taxon>Vertebrata</taxon>
        <taxon>Euteleostomi</taxon>
        <taxon>Actinopterygii</taxon>
        <taxon>Neopterygii</taxon>
        <taxon>Teleostei</taxon>
        <taxon>Ostariophysi</taxon>
        <taxon>Siluriformes</taxon>
        <taxon>Clariidae</taxon>
        <taxon>Clarias</taxon>
    </lineage>
</organism>
<feature type="non-terminal residue" evidence="2">
    <location>
        <position position="1"/>
    </location>
</feature>
<dbReference type="InterPro" id="IPR001245">
    <property type="entry name" value="Ser-Thr/Tyr_kinase_cat_dom"/>
</dbReference>
<dbReference type="PANTHER" id="PTHR45807:SF7">
    <property type="entry name" value="TYROSINE-PROTEIN KINASE HOPSCOTCH"/>
    <property type="match status" value="1"/>
</dbReference>
<dbReference type="InterPro" id="IPR000719">
    <property type="entry name" value="Prot_kinase_dom"/>
</dbReference>
<dbReference type="EMBL" id="QNUK01000579">
    <property type="protein sequence ID" value="KAF5891491.1"/>
    <property type="molecule type" value="Genomic_DNA"/>
</dbReference>
<dbReference type="GO" id="GO:0005829">
    <property type="term" value="C:cytosol"/>
    <property type="evidence" value="ECO:0007669"/>
    <property type="project" value="TreeGrafter"/>
</dbReference>
<keyword evidence="2" id="KW-0808">Transferase</keyword>
<dbReference type="Pfam" id="PF07714">
    <property type="entry name" value="PK_Tyr_Ser-Thr"/>
    <property type="match status" value="1"/>
</dbReference>
<dbReference type="Proteomes" id="UP000727407">
    <property type="component" value="Unassembled WGS sequence"/>
</dbReference>
<comment type="caution">
    <text evidence="2">The sequence shown here is derived from an EMBL/GenBank/DDBJ whole genome shotgun (WGS) entry which is preliminary data.</text>
</comment>
<dbReference type="GO" id="GO:0007259">
    <property type="term" value="P:cell surface receptor signaling pathway via JAK-STAT"/>
    <property type="evidence" value="ECO:0007669"/>
    <property type="project" value="TreeGrafter"/>
</dbReference>
<keyword evidence="2" id="KW-0418">Kinase</keyword>
<dbReference type="GO" id="GO:0005126">
    <property type="term" value="F:cytokine receptor binding"/>
    <property type="evidence" value="ECO:0007669"/>
    <property type="project" value="TreeGrafter"/>
</dbReference>
<dbReference type="InterPro" id="IPR051286">
    <property type="entry name" value="JAK"/>
</dbReference>
<dbReference type="GO" id="GO:0030154">
    <property type="term" value="P:cell differentiation"/>
    <property type="evidence" value="ECO:0007669"/>
    <property type="project" value="TreeGrafter"/>
</dbReference>
<dbReference type="Gene3D" id="1.10.510.10">
    <property type="entry name" value="Transferase(Phosphotransferase) domain 1"/>
    <property type="match status" value="1"/>
</dbReference>
<dbReference type="InterPro" id="IPR011009">
    <property type="entry name" value="Kinase-like_dom_sf"/>
</dbReference>
<feature type="domain" description="Protein kinase" evidence="1">
    <location>
        <begin position="1"/>
        <end position="52"/>
    </location>
</feature>
<name>A0A8J4T8D4_CLAMG</name>
<dbReference type="SUPFAM" id="SSF56112">
    <property type="entry name" value="Protein kinase-like (PK-like)"/>
    <property type="match status" value="1"/>
</dbReference>
<reference evidence="2" key="1">
    <citation type="submission" date="2020-07" db="EMBL/GenBank/DDBJ databases">
        <title>Clarias magur genome sequencing, assembly and annotation.</title>
        <authorList>
            <person name="Kushwaha B."/>
            <person name="Kumar R."/>
            <person name="Das P."/>
            <person name="Joshi C.G."/>
            <person name="Kumar D."/>
            <person name="Nagpure N.S."/>
            <person name="Pandey M."/>
            <person name="Agarwal S."/>
            <person name="Srivastava S."/>
            <person name="Singh M."/>
            <person name="Sahoo L."/>
            <person name="Jayasankar P."/>
            <person name="Meher P.K."/>
            <person name="Koringa P.G."/>
            <person name="Iquebal M.A."/>
            <person name="Das S.P."/>
            <person name="Bit A."/>
            <person name="Patnaik S."/>
            <person name="Patel N."/>
            <person name="Shah T.M."/>
            <person name="Hinsu A."/>
            <person name="Jena J.K."/>
        </authorList>
    </citation>
    <scope>NUCLEOTIDE SEQUENCE</scope>
    <source>
        <strain evidence="2">CIFAMagur01</strain>
        <tissue evidence="2">Testis</tissue>
    </source>
</reference>
<dbReference type="PROSITE" id="PS50011">
    <property type="entry name" value="PROTEIN_KINASE_DOM"/>
    <property type="match status" value="1"/>
</dbReference>
<dbReference type="AlphaFoldDB" id="A0A8J4T8D4"/>
<dbReference type="GO" id="GO:0035556">
    <property type="term" value="P:intracellular signal transduction"/>
    <property type="evidence" value="ECO:0007669"/>
    <property type="project" value="TreeGrafter"/>
</dbReference>
<evidence type="ECO:0000259" key="1">
    <source>
        <dbReference type="PROSITE" id="PS50011"/>
    </source>
</evidence>
<sequence length="52" mass="6076">GMMYLEERRMVHRNLAARNILVKSPNHIKITDFGLAQLLDADAMEYNKEDDK</sequence>